<name>A0A4R0S494_9APHY</name>
<dbReference type="Proteomes" id="UP000292702">
    <property type="component" value="Unassembled WGS sequence"/>
</dbReference>
<dbReference type="InterPro" id="IPR045464">
    <property type="entry name" value="Hrt3/FBXO9_C"/>
</dbReference>
<dbReference type="Pfam" id="PF19270">
    <property type="entry name" value="FBO_C"/>
    <property type="match status" value="1"/>
</dbReference>
<dbReference type="SUPFAM" id="SSF81383">
    <property type="entry name" value="F-box domain"/>
    <property type="match status" value="1"/>
</dbReference>
<dbReference type="AlphaFoldDB" id="A0A4R0S494"/>
<protein>
    <recommendedName>
        <fullName evidence="3">F-box domain-containing protein</fullName>
    </recommendedName>
</protein>
<evidence type="ECO:0000256" key="2">
    <source>
        <dbReference type="SAM" id="MobiDB-lite"/>
    </source>
</evidence>
<organism evidence="4 5">
    <name type="scientific">Steccherinum ochraceum</name>
    <dbReference type="NCBI Taxonomy" id="92696"/>
    <lineage>
        <taxon>Eukaryota</taxon>
        <taxon>Fungi</taxon>
        <taxon>Dikarya</taxon>
        <taxon>Basidiomycota</taxon>
        <taxon>Agaricomycotina</taxon>
        <taxon>Agaricomycetes</taxon>
        <taxon>Polyporales</taxon>
        <taxon>Steccherinaceae</taxon>
        <taxon>Steccherinum</taxon>
    </lineage>
</organism>
<dbReference type="InterPro" id="IPR001810">
    <property type="entry name" value="F-box_dom"/>
</dbReference>
<evidence type="ECO:0000313" key="4">
    <source>
        <dbReference type="EMBL" id="TCD71804.1"/>
    </source>
</evidence>
<reference evidence="4 5" key="1">
    <citation type="submission" date="2018-11" db="EMBL/GenBank/DDBJ databases">
        <title>Genome assembly of Steccherinum ochraceum LE-BIN_3174, the white-rot fungus of the Steccherinaceae family (The Residual Polyporoid clade, Polyporales, Basidiomycota).</title>
        <authorList>
            <person name="Fedorova T.V."/>
            <person name="Glazunova O.A."/>
            <person name="Landesman E.O."/>
            <person name="Moiseenko K.V."/>
            <person name="Psurtseva N.V."/>
            <person name="Savinova O.S."/>
            <person name="Shakhova N.V."/>
            <person name="Tyazhelova T.V."/>
            <person name="Vasina D.V."/>
        </authorList>
    </citation>
    <scope>NUCLEOTIDE SEQUENCE [LARGE SCALE GENOMIC DNA]</scope>
    <source>
        <strain evidence="4 5">LE-BIN_3174</strain>
    </source>
</reference>
<dbReference type="PROSITE" id="PS50181">
    <property type="entry name" value="FBOX"/>
    <property type="match status" value="1"/>
</dbReference>
<dbReference type="OrthoDB" id="2117972at2759"/>
<accession>A0A4R0S494</accession>
<keyword evidence="1" id="KW-0833">Ubl conjugation pathway</keyword>
<dbReference type="InterPro" id="IPR036047">
    <property type="entry name" value="F-box-like_dom_sf"/>
</dbReference>
<evidence type="ECO:0000259" key="3">
    <source>
        <dbReference type="PROSITE" id="PS50181"/>
    </source>
</evidence>
<evidence type="ECO:0000313" key="5">
    <source>
        <dbReference type="Proteomes" id="UP000292702"/>
    </source>
</evidence>
<dbReference type="PANTHER" id="PTHR12874:SF9">
    <property type="entry name" value="F-BOX ONLY PROTEIN 48"/>
    <property type="match status" value="1"/>
</dbReference>
<dbReference type="GO" id="GO:0019005">
    <property type="term" value="C:SCF ubiquitin ligase complex"/>
    <property type="evidence" value="ECO:0007669"/>
    <property type="project" value="TreeGrafter"/>
</dbReference>
<dbReference type="Pfam" id="PF12937">
    <property type="entry name" value="F-box-like"/>
    <property type="match status" value="1"/>
</dbReference>
<evidence type="ECO:0000256" key="1">
    <source>
        <dbReference type="ARBA" id="ARBA00022786"/>
    </source>
</evidence>
<comment type="caution">
    <text evidence="4">The sequence shown here is derived from an EMBL/GenBank/DDBJ whole genome shotgun (WGS) entry which is preliminary data.</text>
</comment>
<dbReference type="PANTHER" id="PTHR12874">
    <property type="entry name" value="F-BOX ONLY PROTEIN 48-RELATED"/>
    <property type="match status" value="1"/>
</dbReference>
<gene>
    <name evidence="4" type="ORF">EIP91_003147</name>
</gene>
<sequence length="463" mass="52597">MDEDSSVPLSLKPPPQSAHAEALLAKFREEWKAEVRQRKLAAGGGSSGDGITQPHDEDRPTSPQSPPAVHITRIFEEAASSKPIAGGSGTAGKRPVQPEIVKLELTPQQQNALDVYKQAVACEQRAELDEALQLYRRAFRSYENVDRLYTHLEKSKWEREHQASPSHARTKSKENAVENVTKAMEGLVVRQVPGGSGYVTGALAEIVAKWDEHLRFEPEEGREAEPVPIGLVPDEILVHIITNLDLSSLERFATVNRKTRVLTLDSSIWRSYVQHIYQPPQIPPDEDIPNLLSGYLLDYRRMFIEHPRIRLDGVYIAVLHYTRKGLSENAWVNINHLITYHRYLRFYPDGTVLSLLANEEIGPQQVIPILKPSLRMKGFYIGNWRLSGTEVVITDLTEPSPASFPPKYTFQMRLDLKSRPTGRWNRLNFLTYENVAMDGEVTPLLVKHDRPFWFSKVRSYGRL</sequence>
<feature type="region of interest" description="Disordered" evidence="2">
    <location>
        <begin position="1"/>
        <end position="21"/>
    </location>
</feature>
<proteinExistence type="predicted"/>
<feature type="region of interest" description="Disordered" evidence="2">
    <location>
        <begin position="36"/>
        <end position="67"/>
    </location>
</feature>
<dbReference type="EMBL" id="RWJN01000002">
    <property type="protein sequence ID" value="TCD71804.1"/>
    <property type="molecule type" value="Genomic_DNA"/>
</dbReference>
<dbReference type="STRING" id="92696.A0A4R0S494"/>
<feature type="domain" description="F-box" evidence="3">
    <location>
        <begin position="226"/>
        <end position="272"/>
    </location>
</feature>
<dbReference type="GO" id="GO:0005737">
    <property type="term" value="C:cytoplasm"/>
    <property type="evidence" value="ECO:0007669"/>
    <property type="project" value="TreeGrafter"/>
</dbReference>
<keyword evidence="5" id="KW-1185">Reference proteome</keyword>
<dbReference type="Gene3D" id="1.20.1280.50">
    <property type="match status" value="1"/>
</dbReference>
<dbReference type="GO" id="GO:0031146">
    <property type="term" value="P:SCF-dependent proteasomal ubiquitin-dependent protein catabolic process"/>
    <property type="evidence" value="ECO:0007669"/>
    <property type="project" value="TreeGrafter"/>
</dbReference>